<feature type="domain" description="Major facilitator superfamily (MFS) profile" evidence="7">
    <location>
        <begin position="1"/>
        <end position="228"/>
    </location>
</feature>
<name>A0A1G8INU6_9ACTN</name>
<dbReference type="STRING" id="633440.SAMN05421869_104550"/>
<dbReference type="AlphaFoldDB" id="A0A1G8INU6"/>
<keyword evidence="2 6" id="KW-0812">Transmembrane</keyword>
<evidence type="ECO:0000256" key="6">
    <source>
        <dbReference type="SAM" id="Phobius"/>
    </source>
</evidence>
<dbReference type="Pfam" id="PF07690">
    <property type="entry name" value="MFS_1"/>
    <property type="match status" value="1"/>
</dbReference>
<dbReference type="GO" id="GO:0022857">
    <property type="term" value="F:transmembrane transporter activity"/>
    <property type="evidence" value="ECO:0007669"/>
    <property type="project" value="InterPro"/>
</dbReference>
<dbReference type="OrthoDB" id="4559127at2"/>
<feature type="region of interest" description="Disordered" evidence="5">
    <location>
        <begin position="207"/>
        <end position="228"/>
    </location>
</feature>
<organism evidence="8 9">
    <name type="scientific">Nonomuraea jiangxiensis</name>
    <dbReference type="NCBI Taxonomy" id="633440"/>
    <lineage>
        <taxon>Bacteria</taxon>
        <taxon>Bacillati</taxon>
        <taxon>Actinomycetota</taxon>
        <taxon>Actinomycetes</taxon>
        <taxon>Streptosporangiales</taxon>
        <taxon>Streptosporangiaceae</taxon>
        <taxon>Nonomuraea</taxon>
    </lineage>
</organism>
<evidence type="ECO:0000256" key="1">
    <source>
        <dbReference type="ARBA" id="ARBA00004651"/>
    </source>
</evidence>
<feature type="transmembrane region" description="Helical" evidence="6">
    <location>
        <begin position="175"/>
        <end position="200"/>
    </location>
</feature>
<reference evidence="8 9" key="1">
    <citation type="submission" date="2016-10" db="EMBL/GenBank/DDBJ databases">
        <authorList>
            <person name="de Groot N.N."/>
        </authorList>
    </citation>
    <scope>NUCLEOTIDE SEQUENCE [LARGE SCALE GENOMIC DNA]</scope>
    <source>
        <strain evidence="8 9">CGMCC 4.6533</strain>
    </source>
</reference>
<keyword evidence="3 6" id="KW-1133">Transmembrane helix</keyword>
<evidence type="ECO:0000256" key="3">
    <source>
        <dbReference type="ARBA" id="ARBA00022989"/>
    </source>
</evidence>
<dbReference type="PROSITE" id="PS50850">
    <property type="entry name" value="MFS"/>
    <property type="match status" value="1"/>
</dbReference>
<comment type="subcellular location">
    <subcellularLocation>
        <location evidence="1">Cell membrane</location>
        <topology evidence="1">Multi-pass membrane protein</topology>
    </subcellularLocation>
</comment>
<accession>A0A1G8INU6</accession>
<evidence type="ECO:0000313" key="9">
    <source>
        <dbReference type="Proteomes" id="UP000199202"/>
    </source>
</evidence>
<feature type="transmembrane region" description="Helical" evidence="6">
    <location>
        <begin position="112"/>
        <end position="136"/>
    </location>
</feature>
<evidence type="ECO:0000256" key="5">
    <source>
        <dbReference type="SAM" id="MobiDB-lite"/>
    </source>
</evidence>
<feature type="transmembrane region" description="Helical" evidence="6">
    <location>
        <begin position="58"/>
        <end position="78"/>
    </location>
</feature>
<sequence>MHDHQSQRYAVPPDGERPVWALIGPGIGALAGLYLLTMPLGPIPWGTLQSALHLSDQTILLTTVVAYVVSAAAGGALGAVLGRRFLTTVGLSALALMIVGVLLDVLAPGAGIFAIGRVLSGLGAGAAVGATAALAWRTGRGRGAVVATLAALGVLSLVLGPFVNQGLTSAMTWRLGYLVVVLPLLAGLLAAAVSGFVLLLTRRPAQPNPAGPPYPQAAERPGNAPPGT</sequence>
<keyword evidence="9" id="KW-1185">Reference proteome</keyword>
<gene>
    <name evidence="8" type="ORF">SAMN05421869_104550</name>
</gene>
<dbReference type="InterPro" id="IPR011701">
    <property type="entry name" value="MFS"/>
</dbReference>
<dbReference type="Proteomes" id="UP000199202">
    <property type="component" value="Unassembled WGS sequence"/>
</dbReference>
<dbReference type="InterPro" id="IPR020846">
    <property type="entry name" value="MFS_dom"/>
</dbReference>
<evidence type="ECO:0000313" key="8">
    <source>
        <dbReference type="EMBL" id="SDI20616.1"/>
    </source>
</evidence>
<feature type="transmembrane region" description="Helical" evidence="6">
    <location>
        <begin position="20"/>
        <end position="38"/>
    </location>
</feature>
<evidence type="ECO:0000256" key="2">
    <source>
        <dbReference type="ARBA" id="ARBA00022692"/>
    </source>
</evidence>
<dbReference type="InterPro" id="IPR036259">
    <property type="entry name" value="MFS_trans_sf"/>
</dbReference>
<dbReference type="Gene3D" id="1.20.1250.20">
    <property type="entry name" value="MFS general substrate transporter like domains"/>
    <property type="match status" value="1"/>
</dbReference>
<feature type="transmembrane region" description="Helical" evidence="6">
    <location>
        <begin position="143"/>
        <end position="163"/>
    </location>
</feature>
<evidence type="ECO:0000256" key="4">
    <source>
        <dbReference type="ARBA" id="ARBA00023136"/>
    </source>
</evidence>
<feature type="transmembrane region" description="Helical" evidence="6">
    <location>
        <begin position="85"/>
        <end position="106"/>
    </location>
</feature>
<dbReference type="SUPFAM" id="SSF103473">
    <property type="entry name" value="MFS general substrate transporter"/>
    <property type="match status" value="1"/>
</dbReference>
<keyword evidence="4 6" id="KW-0472">Membrane</keyword>
<dbReference type="GO" id="GO:0005886">
    <property type="term" value="C:plasma membrane"/>
    <property type="evidence" value="ECO:0007669"/>
    <property type="project" value="UniProtKB-SubCell"/>
</dbReference>
<protein>
    <submittedName>
        <fullName evidence="8">Major Facilitator Superfamily protein</fullName>
    </submittedName>
</protein>
<dbReference type="EMBL" id="FNDJ01000004">
    <property type="protein sequence ID" value="SDI20616.1"/>
    <property type="molecule type" value="Genomic_DNA"/>
</dbReference>
<proteinExistence type="predicted"/>
<evidence type="ECO:0000259" key="7">
    <source>
        <dbReference type="PROSITE" id="PS50850"/>
    </source>
</evidence>